<keyword evidence="2" id="KW-1185">Reference proteome</keyword>
<dbReference type="Proteomes" id="UP000799755">
    <property type="component" value="Unassembled WGS sequence"/>
</dbReference>
<dbReference type="EMBL" id="MU003502">
    <property type="protein sequence ID" value="KAF2472325.1"/>
    <property type="molecule type" value="Genomic_DNA"/>
</dbReference>
<organism evidence="1 2">
    <name type="scientific">Lindgomyces ingoldianus</name>
    <dbReference type="NCBI Taxonomy" id="673940"/>
    <lineage>
        <taxon>Eukaryota</taxon>
        <taxon>Fungi</taxon>
        <taxon>Dikarya</taxon>
        <taxon>Ascomycota</taxon>
        <taxon>Pezizomycotina</taxon>
        <taxon>Dothideomycetes</taxon>
        <taxon>Pleosporomycetidae</taxon>
        <taxon>Pleosporales</taxon>
        <taxon>Lindgomycetaceae</taxon>
        <taxon>Lindgomyces</taxon>
    </lineage>
</organism>
<evidence type="ECO:0000313" key="2">
    <source>
        <dbReference type="Proteomes" id="UP000799755"/>
    </source>
</evidence>
<reference evidence="1" key="1">
    <citation type="journal article" date="2020" name="Stud. Mycol.">
        <title>101 Dothideomycetes genomes: a test case for predicting lifestyles and emergence of pathogens.</title>
        <authorList>
            <person name="Haridas S."/>
            <person name="Albert R."/>
            <person name="Binder M."/>
            <person name="Bloem J."/>
            <person name="Labutti K."/>
            <person name="Salamov A."/>
            <person name="Andreopoulos B."/>
            <person name="Baker S."/>
            <person name="Barry K."/>
            <person name="Bills G."/>
            <person name="Bluhm B."/>
            <person name="Cannon C."/>
            <person name="Castanera R."/>
            <person name="Culley D."/>
            <person name="Daum C."/>
            <person name="Ezra D."/>
            <person name="Gonzalez J."/>
            <person name="Henrissat B."/>
            <person name="Kuo A."/>
            <person name="Liang C."/>
            <person name="Lipzen A."/>
            <person name="Lutzoni F."/>
            <person name="Magnuson J."/>
            <person name="Mondo S."/>
            <person name="Nolan M."/>
            <person name="Ohm R."/>
            <person name="Pangilinan J."/>
            <person name="Park H.-J."/>
            <person name="Ramirez L."/>
            <person name="Alfaro M."/>
            <person name="Sun H."/>
            <person name="Tritt A."/>
            <person name="Yoshinaga Y."/>
            <person name="Zwiers L.-H."/>
            <person name="Turgeon B."/>
            <person name="Goodwin S."/>
            <person name="Spatafora J."/>
            <person name="Crous P."/>
            <person name="Grigoriev I."/>
        </authorList>
    </citation>
    <scope>NUCLEOTIDE SEQUENCE</scope>
    <source>
        <strain evidence="1">ATCC 200398</strain>
    </source>
</reference>
<sequence length="574" mass="64761">MSVPSVNVDSSKDDVDKFYTEVHDWLSIGLSTYGKKRNPKEKIRDMLEMSAFFNLYSIVFQPRTQKIPHLTLFHMTLRRVWALQYTSNVFRTSTYLIRNGSVLSGSRHLIGISSITYLPTRQQPHNSWIVQPDRLGYICAIYVRDPCLLTYDHNKVSRLEERDFEMTCNIVYRKEASGHLGVEKRSRILSHPNAGSREPMSRSTLSNISPSISSVKRVDLPTNGGSIGKKTNFANMNLGRQDFKGNDYKKRANRKPEKQRLLTPIYFMIGVMAVTVQHLQINVKFLAKATAVFYETFASTNTLPVTGSCLAGQILHFNVPKRRQYFDMKQLKRVLCRLVLPAQANYQSWLMRDDPRGISQPRCRFSQQTRVSVATTMVQLGIARLTSALTIPPVNQLNSQETPSYFMTAIRTGGLGAEGISALLIPRSEGLRTRPVPVIARSLSATTYVMFEDVKEGNGFRQTMRETFNKKLVEQPVVTNKFSNMGQQQIIYELEHPGDADGARLLGGTTALLKVDRFIALSPASPFLMGRSSIVGGSEDVLIDLSIREALKLHQQAEKARLKLDFLFLPSPAE</sequence>
<protein>
    <submittedName>
        <fullName evidence="1">Uncharacterized protein</fullName>
    </submittedName>
</protein>
<accession>A0ACB6R1W3</accession>
<proteinExistence type="predicted"/>
<comment type="caution">
    <text evidence="1">The sequence shown here is derived from an EMBL/GenBank/DDBJ whole genome shotgun (WGS) entry which is preliminary data.</text>
</comment>
<evidence type="ECO:0000313" key="1">
    <source>
        <dbReference type="EMBL" id="KAF2472325.1"/>
    </source>
</evidence>
<name>A0ACB6R1W3_9PLEO</name>
<gene>
    <name evidence="1" type="ORF">BDR25DRAFT_353351</name>
</gene>